<dbReference type="HOGENOM" id="CLU_999802_0_0_6"/>
<feature type="signal peptide" evidence="1">
    <location>
        <begin position="1"/>
        <end position="23"/>
    </location>
</feature>
<feature type="chain" id="PRO_5004234442" description="Ice-binding protein C-terminal domain-containing protein" evidence="1">
    <location>
        <begin position="24"/>
        <end position="266"/>
    </location>
</feature>
<feature type="domain" description="Ice-binding protein C-terminal" evidence="2">
    <location>
        <begin position="240"/>
        <end position="263"/>
    </location>
</feature>
<proteinExistence type="predicted"/>
<dbReference type="Proteomes" id="UP000000547">
    <property type="component" value="Chromosome"/>
</dbReference>
<dbReference type="EMBL" id="CP000083">
    <property type="protein sequence ID" value="AAZ28401.1"/>
    <property type="molecule type" value="Genomic_DNA"/>
</dbReference>
<name>Q489H9_COLP3</name>
<evidence type="ECO:0000259" key="2">
    <source>
        <dbReference type="Pfam" id="PF07589"/>
    </source>
</evidence>
<dbReference type="Pfam" id="PF07589">
    <property type="entry name" value="PEP-CTERM"/>
    <property type="match status" value="1"/>
</dbReference>
<keyword evidence="1" id="KW-0732">Signal</keyword>
<dbReference type="NCBIfam" id="TIGR02595">
    <property type="entry name" value="PEP_CTERM"/>
    <property type="match status" value="1"/>
</dbReference>
<organism evidence="3 4">
    <name type="scientific">Colwellia psychrerythraea (strain 34H / ATCC BAA-681)</name>
    <name type="common">Vibrio psychroerythus</name>
    <dbReference type="NCBI Taxonomy" id="167879"/>
    <lineage>
        <taxon>Bacteria</taxon>
        <taxon>Pseudomonadati</taxon>
        <taxon>Pseudomonadota</taxon>
        <taxon>Gammaproteobacteria</taxon>
        <taxon>Alteromonadales</taxon>
        <taxon>Colwelliaceae</taxon>
        <taxon>Colwellia</taxon>
    </lineage>
</organism>
<evidence type="ECO:0000313" key="3">
    <source>
        <dbReference type="EMBL" id="AAZ28401.1"/>
    </source>
</evidence>
<dbReference type="AlphaFoldDB" id="Q489H9"/>
<evidence type="ECO:0000256" key="1">
    <source>
        <dbReference type="SAM" id="SignalP"/>
    </source>
</evidence>
<evidence type="ECO:0000313" key="4">
    <source>
        <dbReference type="Proteomes" id="UP000000547"/>
    </source>
</evidence>
<dbReference type="KEGG" id="cps:CPS_0527"/>
<dbReference type="RefSeq" id="WP_011041388.1">
    <property type="nucleotide sequence ID" value="NC_003910.7"/>
</dbReference>
<dbReference type="InterPro" id="IPR013424">
    <property type="entry name" value="Ice-binding_C"/>
</dbReference>
<sequence>MKKLMIAGTIAGTMILSSFAASAAVVTAGGIQWDDTTTHAGGVAMQSNFQQWFTNSATGMANGVDTIITDDAVLGAAGAELVGIGEFYSFADGRDPAGPPSFCVTAGCELTYAFGGLIATGVNTFNSDNAWLNIYIDQSPDFDSNTATDTTLSSTAHEKFAEAQNGTLWASYTFDFFDLDGTLLGGETEFTLSVVGGLAMGTLDYNNMPFGDLGNTATARFNNDNSLYSFDGNGQHASFQVPEPTSLAIFGLGLLGLAGAARRKQA</sequence>
<protein>
    <recommendedName>
        <fullName evidence="2">Ice-binding protein C-terminal domain-containing protein</fullName>
    </recommendedName>
</protein>
<accession>Q489H9</accession>
<reference evidence="3" key="1">
    <citation type="journal article" date="2005" name="Proc. Natl. Acad. Sci. U.S.A.">
        <title>The psychrophilic lifestyle as revealed by the genome sequence of Colwellia psychrerythraea 34H through genomic and proteomic analyses.</title>
        <authorList>
            <person name="Methe B.A."/>
            <person name="Nelson K.E."/>
            <person name="Deming J.W."/>
            <person name="Momen B."/>
            <person name="Melamud E."/>
            <person name="Zhang X."/>
            <person name="Moult J."/>
            <person name="Madupu R."/>
            <person name="Nelson W.C."/>
            <person name="Dodson R.J."/>
            <person name="Brinkac L.M."/>
            <person name="Daugherty S.C."/>
            <person name="Durkin A.S."/>
            <person name="DeBoy R.T."/>
            <person name="Kolonay J.F."/>
            <person name="Sullivan S.A."/>
            <person name="Zhou L."/>
            <person name="Davidsen T.M."/>
            <person name="Wu M."/>
            <person name="Huston A.L."/>
            <person name="Lewis M."/>
            <person name="Weaver B."/>
            <person name="Weidman J.F."/>
            <person name="Khouri H."/>
            <person name="Utterback T.R."/>
            <person name="Feldblyum T.V."/>
            <person name="Fraser C.M."/>
        </authorList>
    </citation>
    <scope>NUCLEOTIDE SEQUENCE [LARGE SCALE GENOMIC DNA]</scope>
    <source>
        <strain evidence="3">34H</strain>
    </source>
</reference>
<gene>
    <name evidence="3" type="ordered locus">CPS_0527</name>
</gene>